<proteinExistence type="predicted"/>
<evidence type="ECO:0000256" key="1">
    <source>
        <dbReference type="ARBA" id="ARBA00004236"/>
    </source>
</evidence>
<comment type="caution">
    <text evidence="7">The sequence shown here is derived from an EMBL/GenBank/DDBJ whole genome shotgun (WGS) entry which is preliminary data.</text>
</comment>
<dbReference type="Gene3D" id="3.40.190.100">
    <property type="entry name" value="Glycine betaine-binding periplasmic protein, domain 2"/>
    <property type="match status" value="1"/>
</dbReference>
<keyword evidence="3" id="KW-1003">Cell membrane</keyword>
<feature type="signal peptide" evidence="5">
    <location>
        <begin position="1"/>
        <end position="26"/>
    </location>
</feature>
<feature type="chain" id="PRO_5029645647" evidence="5">
    <location>
        <begin position="27"/>
        <end position="283"/>
    </location>
</feature>
<dbReference type="GO" id="GO:0031460">
    <property type="term" value="P:glycine betaine transport"/>
    <property type="evidence" value="ECO:0007669"/>
    <property type="project" value="TreeGrafter"/>
</dbReference>
<dbReference type="PANTHER" id="PTHR47737:SF1">
    <property type="entry name" value="GLYCINE BETAINE_PROLINE BETAINE TRANSPORT SYSTEM PERMEASE PROTEIN PROW"/>
    <property type="match status" value="1"/>
</dbReference>
<dbReference type="PANTHER" id="PTHR47737">
    <property type="entry name" value="GLYCINE BETAINE/PROLINE BETAINE TRANSPORT SYSTEM PERMEASE PROTEIN PROW"/>
    <property type="match status" value="1"/>
</dbReference>
<dbReference type="EMBL" id="QMIE01000011">
    <property type="protein sequence ID" value="TVM16405.1"/>
    <property type="molecule type" value="Genomic_DNA"/>
</dbReference>
<keyword evidence="5" id="KW-0732">Signal</keyword>
<evidence type="ECO:0000313" key="7">
    <source>
        <dbReference type="EMBL" id="TVM16405.1"/>
    </source>
</evidence>
<evidence type="ECO:0000256" key="4">
    <source>
        <dbReference type="ARBA" id="ARBA00023136"/>
    </source>
</evidence>
<dbReference type="InterPro" id="IPR007210">
    <property type="entry name" value="ABC_Gly_betaine_transp_sub-bd"/>
</dbReference>
<dbReference type="GO" id="GO:0015871">
    <property type="term" value="P:choline transport"/>
    <property type="evidence" value="ECO:0007669"/>
    <property type="project" value="TreeGrafter"/>
</dbReference>
<evidence type="ECO:0000256" key="3">
    <source>
        <dbReference type="ARBA" id="ARBA00022475"/>
    </source>
</evidence>
<dbReference type="GO" id="GO:0015226">
    <property type="term" value="F:carnitine transmembrane transporter activity"/>
    <property type="evidence" value="ECO:0007669"/>
    <property type="project" value="TreeGrafter"/>
</dbReference>
<dbReference type="AlphaFoldDB" id="A0A7M3MD44"/>
<dbReference type="RefSeq" id="WP_144303527.1">
    <property type="nucleotide sequence ID" value="NZ_QMIE01000011.1"/>
</dbReference>
<reference evidence="7 8" key="1">
    <citation type="submission" date="2018-06" db="EMBL/GenBank/DDBJ databases">
        <title>Complete genome of Desulfovibrio indonesiensis P37SLT.</title>
        <authorList>
            <person name="Crispim J.S."/>
            <person name="Vidigal P.M.P."/>
            <person name="Silva L.C.F."/>
            <person name="Laguardia C.N."/>
            <person name="Araujo L.C."/>
            <person name="Dias R.S."/>
            <person name="Sousa M.P."/>
            <person name="Paula S.O."/>
            <person name="Silva C."/>
        </authorList>
    </citation>
    <scope>NUCLEOTIDE SEQUENCE [LARGE SCALE GENOMIC DNA]</scope>
    <source>
        <strain evidence="7 8">P37SLT</strain>
    </source>
</reference>
<dbReference type="Pfam" id="PF04069">
    <property type="entry name" value="OpuAC"/>
    <property type="match status" value="1"/>
</dbReference>
<evidence type="ECO:0000313" key="8">
    <source>
        <dbReference type="Proteomes" id="UP000448292"/>
    </source>
</evidence>
<comment type="subcellular location">
    <subcellularLocation>
        <location evidence="1">Cell membrane</location>
    </subcellularLocation>
</comment>
<dbReference type="GO" id="GO:0005275">
    <property type="term" value="F:amine transmembrane transporter activity"/>
    <property type="evidence" value="ECO:0007669"/>
    <property type="project" value="TreeGrafter"/>
</dbReference>
<protein>
    <submittedName>
        <fullName evidence="7">Glycine/betaine ABC transporter substrate-binding protein</fullName>
    </submittedName>
</protein>
<dbReference type="SUPFAM" id="SSF53850">
    <property type="entry name" value="Periplasmic binding protein-like II"/>
    <property type="match status" value="1"/>
</dbReference>
<accession>A0A7M3MD44</accession>
<dbReference type="Gene3D" id="3.40.190.10">
    <property type="entry name" value="Periplasmic binding protein-like II"/>
    <property type="match status" value="1"/>
</dbReference>
<dbReference type="CDD" id="cd13639">
    <property type="entry name" value="PBP2_OpuAC_like"/>
    <property type="match status" value="1"/>
</dbReference>
<feature type="domain" description="ABC-type glycine betaine transport system substrate-binding" evidence="6">
    <location>
        <begin position="28"/>
        <end position="273"/>
    </location>
</feature>
<organism evidence="7 8">
    <name type="scientific">Oceanidesulfovibrio indonesiensis</name>
    <dbReference type="NCBI Taxonomy" id="54767"/>
    <lineage>
        <taxon>Bacteria</taxon>
        <taxon>Pseudomonadati</taxon>
        <taxon>Thermodesulfobacteriota</taxon>
        <taxon>Desulfovibrionia</taxon>
        <taxon>Desulfovibrionales</taxon>
        <taxon>Desulfovibrionaceae</taxon>
        <taxon>Oceanidesulfovibrio</taxon>
    </lineage>
</organism>
<dbReference type="OrthoDB" id="9787902at2"/>
<gene>
    <name evidence="7" type="ORF">DPQ33_12350</name>
</gene>
<sequence length="283" mass="31239">MKLTRCIKTFTAAVLITLLTVSFAWAAKVELAYVEWASEVASTNVVKTVLEEKLGVDVEIIPVSVGPMYVAVAAGDVDGMVASWQPLQADNLKAVEGKVENLGPNMFGVQSGLVVPAYVTINSIEELNANADKFKGDIIGIDPGAGIMQQTEKAIEAYDLKDMQLVDSTGAMMTAALADGIRNENWVVVTGWTPHWKWGTWELKYLEDPKNIYGKAEDGQILTLVRKGLKDDMPEVYNFLDKFEWSADDMATVMVWIREGMDPEDAAKKFVEENPDLVNSWLQ</sequence>
<evidence type="ECO:0000259" key="6">
    <source>
        <dbReference type="Pfam" id="PF04069"/>
    </source>
</evidence>
<evidence type="ECO:0000256" key="5">
    <source>
        <dbReference type="SAM" id="SignalP"/>
    </source>
</evidence>
<name>A0A7M3MD44_9BACT</name>
<keyword evidence="2" id="KW-0813">Transport</keyword>
<dbReference type="GO" id="GO:0043190">
    <property type="term" value="C:ATP-binding cassette (ABC) transporter complex"/>
    <property type="evidence" value="ECO:0007669"/>
    <property type="project" value="InterPro"/>
</dbReference>
<keyword evidence="4" id="KW-0472">Membrane</keyword>
<dbReference type="Proteomes" id="UP000448292">
    <property type="component" value="Unassembled WGS sequence"/>
</dbReference>
<keyword evidence="8" id="KW-1185">Reference proteome</keyword>
<evidence type="ECO:0000256" key="2">
    <source>
        <dbReference type="ARBA" id="ARBA00022448"/>
    </source>
</evidence>